<keyword evidence="2" id="KW-1185">Reference proteome</keyword>
<accession>A0AAE0Y5X9</accession>
<proteinExistence type="predicted"/>
<gene>
    <name evidence="1" type="ORF">RRG08_037547</name>
</gene>
<comment type="caution">
    <text evidence="1">The sequence shown here is derived from an EMBL/GenBank/DDBJ whole genome shotgun (WGS) entry which is preliminary data.</text>
</comment>
<protein>
    <submittedName>
        <fullName evidence="1">Uncharacterized protein</fullName>
    </submittedName>
</protein>
<sequence length="214" mass="24541">MLPLRSHRILRDVKHSKLEPNSSIDTYVLSTLHHEDTMILLDNCTCKQRHHEDTMILLDNCTGKQRHHEDTMILLDNCTGKQRHHEDTMILLDNCTGKQRHHEDTMILLDNCTSKQACALATEPSAILALLSATAGNVEKTSTQHCQAIKLKANRGQVYHNVLKEMRSIRNVNSRVELNMSQLLDPRTRRCIVQPDTGSRWGFHADKRNTDLQH</sequence>
<reference evidence="1" key="1">
    <citation type="journal article" date="2023" name="G3 (Bethesda)">
        <title>A reference genome for the long-term kleptoplast-retaining sea slug Elysia crispata morphotype clarki.</title>
        <authorList>
            <person name="Eastman K.E."/>
            <person name="Pendleton A.L."/>
            <person name="Shaikh M.A."/>
            <person name="Suttiyut T."/>
            <person name="Ogas R."/>
            <person name="Tomko P."/>
            <person name="Gavelis G."/>
            <person name="Widhalm J.R."/>
            <person name="Wisecaver J.H."/>
        </authorList>
    </citation>
    <scope>NUCLEOTIDE SEQUENCE</scope>
    <source>
        <strain evidence="1">ECLA1</strain>
    </source>
</reference>
<evidence type="ECO:0000313" key="2">
    <source>
        <dbReference type="Proteomes" id="UP001283361"/>
    </source>
</evidence>
<organism evidence="1 2">
    <name type="scientific">Elysia crispata</name>
    <name type="common">lettuce slug</name>
    <dbReference type="NCBI Taxonomy" id="231223"/>
    <lineage>
        <taxon>Eukaryota</taxon>
        <taxon>Metazoa</taxon>
        <taxon>Spiralia</taxon>
        <taxon>Lophotrochozoa</taxon>
        <taxon>Mollusca</taxon>
        <taxon>Gastropoda</taxon>
        <taxon>Heterobranchia</taxon>
        <taxon>Euthyneura</taxon>
        <taxon>Panpulmonata</taxon>
        <taxon>Sacoglossa</taxon>
        <taxon>Placobranchoidea</taxon>
        <taxon>Plakobranchidae</taxon>
        <taxon>Elysia</taxon>
    </lineage>
</organism>
<dbReference type="Proteomes" id="UP001283361">
    <property type="component" value="Unassembled WGS sequence"/>
</dbReference>
<evidence type="ECO:0000313" key="1">
    <source>
        <dbReference type="EMBL" id="KAK3734184.1"/>
    </source>
</evidence>
<name>A0AAE0Y5X9_9GAST</name>
<dbReference type="EMBL" id="JAWDGP010006859">
    <property type="protein sequence ID" value="KAK3734184.1"/>
    <property type="molecule type" value="Genomic_DNA"/>
</dbReference>
<dbReference type="AlphaFoldDB" id="A0AAE0Y5X9"/>